<dbReference type="RefSeq" id="WP_015358113.1">
    <property type="nucleotide sequence ID" value="NC_020134.1"/>
</dbReference>
<organism evidence="2 3">
    <name type="scientific">Thermoclostridium stercorarium (strain ATCC 35414 / DSM 8532 / NCIMB 11754)</name>
    <name type="common">Clostridium stercorarium</name>
    <dbReference type="NCBI Taxonomy" id="1121335"/>
    <lineage>
        <taxon>Bacteria</taxon>
        <taxon>Bacillati</taxon>
        <taxon>Bacillota</taxon>
        <taxon>Clostridia</taxon>
        <taxon>Eubacteriales</taxon>
        <taxon>Oscillospiraceae</taxon>
        <taxon>Thermoclostridium</taxon>
    </lineage>
</organism>
<dbReference type="Proteomes" id="UP000011220">
    <property type="component" value="Chromosome"/>
</dbReference>
<feature type="compositionally biased region" description="Polar residues" evidence="1">
    <location>
        <begin position="283"/>
        <end position="292"/>
    </location>
</feature>
<dbReference type="AlphaFoldDB" id="L7VLN4"/>
<dbReference type="eggNOG" id="COG3935">
    <property type="taxonomic scope" value="Bacteria"/>
</dbReference>
<proteinExistence type="predicted"/>
<dbReference type="STRING" id="1121335.Cst_c03940"/>
<evidence type="ECO:0000313" key="3">
    <source>
        <dbReference type="Proteomes" id="UP000011220"/>
    </source>
</evidence>
<feature type="region of interest" description="Disordered" evidence="1">
    <location>
        <begin position="269"/>
        <end position="292"/>
    </location>
</feature>
<dbReference type="EMBL" id="CP004044">
    <property type="protein sequence ID" value="AGC67416.1"/>
    <property type="molecule type" value="Genomic_DNA"/>
</dbReference>
<evidence type="ECO:0000256" key="1">
    <source>
        <dbReference type="SAM" id="MobiDB-lite"/>
    </source>
</evidence>
<protein>
    <submittedName>
        <fullName evidence="2">Uncharacterized protein</fullName>
    </submittedName>
</protein>
<dbReference type="PATRIC" id="fig|1121335.3.peg.384"/>
<keyword evidence="3" id="KW-1185">Reference proteome</keyword>
<evidence type="ECO:0000313" key="2">
    <source>
        <dbReference type="EMBL" id="AGC67416.1"/>
    </source>
</evidence>
<dbReference type="KEGG" id="css:Cst_c03940"/>
<accession>L7VLN4</accession>
<name>L7VLN4_THES1</name>
<dbReference type="KEGG" id="csd:Clst_0376"/>
<gene>
    <name evidence="2" type="ordered locus">Cst_c03940</name>
</gene>
<reference evidence="2 3" key="1">
    <citation type="journal article" date="2013" name="Genome Announc.">
        <title>Complete genome sequence of Clostridium stercorarium subsp. stercorarium strain DSM 8532, a thermophilic degrader of plant cell wall fibers.</title>
        <authorList>
            <person name="Poehlein A."/>
            <person name="Zverlov V.V."/>
            <person name="Daniel R."/>
            <person name="Schwarz W.H."/>
            <person name="Liebl W."/>
        </authorList>
    </citation>
    <scope>NUCLEOTIDE SEQUENCE [LARGE SCALE GENOMIC DNA]</scope>
    <source>
        <strain evidence="3">ATCC 35414 / DSM 8532 / NCIMB 11754</strain>
    </source>
</reference>
<sequence>MNYIKEIEAFEDWLEINHLPTTAQLLWYKLFVLCNRAGWAEWLSVTNQALMAKIGASSEKTLIEARNRLKQAGLIDFKPGKKGQPTKYKLFSVEEILKKIHCKKYSVNNEVFSAVQDTVYPTVKTTVKSADIYKHKQETETDINNNSISNEIVSADADSPSSNLHQQQKEKIPYQRIVEMYNSICVSLPKVEQITEKRRRHIRVAWKNFKGDLTKFEEVFRRAEESDFLTGRSGKWTGCNFDWLIIYNNMVKVLEGTYDNKVMGGYSDGRNSQYRRSDEKSKSTSTYDKFYE</sequence>